<protein>
    <recommendedName>
        <fullName evidence="3">GIY-YIG nuclease family protein</fullName>
    </recommendedName>
</protein>
<keyword evidence="2" id="KW-1185">Reference proteome</keyword>
<organism evidence="1 2">
    <name type="scientific">Paenibacillus eucommiae</name>
    <dbReference type="NCBI Taxonomy" id="1355755"/>
    <lineage>
        <taxon>Bacteria</taxon>
        <taxon>Bacillati</taxon>
        <taxon>Bacillota</taxon>
        <taxon>Bacilli</taxon>
        <taxon>Bacillales</taxon>
        <taxon>Paenibacillaceae</taxon>
        <taxon>Paenibacillus</taxon>
    </lineage>
</organism>
<dbReference type="CDD" id="cd10451">
    <property type="entry name" value="GIY-YIG_LuxR_like"/>
    <property type="match status" value="1"/>
</dbReference>
<reference evidence="1 2" key="1">
    <citation type="submission" date="2021-03" db="EMBL/GenBank/DDBJ databases">
        <title>Genomic Encyclopedia of Type Strains, Phase IV (KMG-IV): sequencing the most valuable type-strain genomes for metagenomic binning, comparative biology and taxonomic classification.</title>
        <authorList>
            <person name="Goeker M."/>
        </authorList>
    </citation>
    <scope>NUCLEOTIDE SEQUENCE [LARGE SCALE GENOMIC DNA]</scope>
    <source>
        <strain evidence="1 2">DSM 26048</strain>
    </source>
</reference>
<evidence type="ECO:0000313" key="2">
    <source>
        <dbReference type="Proteomes" id="UP001519287"/>
    </source>
</evidence>
<comment type="caution">
    <text evidence="1">The sequence shown here is derived from an EMBL/GenBank/DDBJ whole genome shotgun (WGS) entry which is preliminary data.</text>
</comment>
<dbReference type="SUPFAM" id="SSF82771">
    <property type="entry name" value="GIY-YIG endonuclease"/>
    <property type="match status" value="1"/>
</dbReference>
<dbReference type="RefSeq" id="WP_209969922.1">
    <property type="nucleotide sequence ID" value="NZ_JAGGLB010000002.1"/>
</dbReference>
<dbReference type="EMBL" id="JAGGLB010000002">
    <property type="protein sequence ID" value="MBP1989097.1"/>
    <property type="molecule type" value="Genomic_DNA"/>
</dbReference>
<proteinExistence type="predicted"/>
<sequence>MNRRKELTLAYQQSTRPMGVFRLTNTINSKILIGGTPNLDAAKNRYEFVLKMGSCDIKELQQDWNEYGEEAFIFETLEQIKPVDDLKHDYKKEIEALEQKWLDELEPYGDKGYNKLRTHR</sequence>
<gene>
    <name evidence="1" type="ORF">J2Z66_000692</name>
</gene>
<dbReference type="InterPro" id="IPR035901">
    <property type="entry name" value="GIY-YIG_endonuc_sf"/>
</dbReference>
<evidence type="ECO:0008006" key="3">
    <source>
        <dbReference type="Google" id="ProtNLM"/>
    </source>
</evidence>
<accession>A0ABS4INE6</accession>
<dbReference type="Proteomes" id="UP001519287">
    <property type="component" value="Unassembled WGS sequence"/>
</dbReference>
<name>A0ABS4INE6_9BACL</name>
<dbReference type="Gene3D" id="3.40.1440.10">
    <property type="entry name" value="GIY-YIG endonuclease"/>
    <property type="match status" value="1"/>
</dbReference>
<evidence type="ECO:0000313" key="1">
    <source>
        <dbReference type="EMBL" id="MBP1989097.1"/>
    </source>
</evidence>